<gene>
    <name evidence="1" type="ORF">ONE63_007274</name>
</gene>
<evidence type="ECO:0000313" key="2">
    <source>
        <dbReference type="Proteomes" id="UP001075354"/>
    </source>
</evidence>
<accession>A0AAV7XRI4</accession>
<comment type="caution">
    <text evidence="1">The sequence shown here is derived from an EMBL/GenBank/DDBJ whole genome shotgun (WGS) entry which is preliminary data.</text>
</comment>
<reference evidence="1" key="1">
    <citation type="submission" date="2022-12" db="EMBL/GenBank/DDBJ databases">
        <title>Chromosome-level genome assembly of the bean flower thrips Megalurothrips usitatus.</title>
        <authorList>
            <person name="Ma L."/>
            <person name="Liu Q."/>
            <person name="Li H."/>
            <person name="Cai W."/>
        </authorList>
    </citation>
    <scope>NUCLEOTIDE SEQUENCE</scope>
    <source>
        <strain evidence="1">Cailab_2022a</strain>
    </source>
</reference>
<protein>
    <submittedName>
        <fullName evidence="1">Uncharacterized protein</fullName>
    </submittedName>
</protein>
<dbReference type="Proteomes" id="UP001075354">
    <property type="component" value="Chromosome 4"/>
</dbReference>
<organism evidence="1 2">
    <name type="scientific">Megalurothrips usitatus</name>
    <name type="common">bean blossom thrips</name>
    <dbReference type="NCBI Taxonomy" id="439358"/>
    <lineage>
        <taxon>Eukaryota</taxon>
        <taxon>Metazoa</taxon>
        <taxon>Ecdysozoa</taxon>
        <taxon>Arthropoda</taxon>
        <taxon>Hexapoda</taxon>
        <taxon>Insecta</taxon>
        <taxon>Pterygota</taxon>
        <taxon>Neoptera</taxon>
        <taxon>Paraneoptera</taxon>
        <taxon>Thysanoptera</taxon>
        <taxon>Terebrantia</taxon>
        <taxon>Thripoidea</taxon>
        <taxon>Thripidae</taxon>
        <taxon>Megalurothrips</taxon>
    </lineage>
</organism>
<dbReference type="AlphaFoldDB" id="A0AAV7XRI4"/>
<name>A0AAV7XRI4_9NEOP</name>
<sequence length="575" mass="64905">MQVWVGEDATKAVDRVEFDPSSNLLVGLVLPLTEHGVPRLRVFEATSTSAIQEIMRTEEVAGSLYCIMAQPLSANASAFCLMLAGTNGKFDHHDVLRRWSWIVREARKYGIIILGFSSDGDEKLLKAMRLLTFPNSVTNPPQWSDWFHADLKTHTFTMQDFVHILAKFKSRLTKVSVQLPMGNFDVSIGHLRILIKEVSKDIHGLTEGLLDLKDKMNYRSTEKICSHAVTDLLSKHVPNRNATVCYLRLMRDSTEAFMDRSLPPLDRIEKIWRCLFFLRMWRQWLIREKYSVKDCFVTLNTYHCLEVNGHAIIGIVRHMRDAGLPTESFVPWKMSSQMNENHFRKARSTTSTLYTAVNFSVLDFLHRTKRIDLLNDVPAKLNENYSFPASKRVVKIGREVHGEVAQFGSFPNDAEIISSVDKARDGALQMSEELSMDMPSYSVNAFIDFSDPSFEGFLWTEDDAASRIEEAHEHDAPEPETQNQVSVVERDVEEDVFIASTGAVGLKTFEGVELLPESPFVAVRDANQKTVVVRKSSLVWSLSTGKPLMDKSAQRSERVRAPVPWAGSACAGAAS</sequence>
<evidence type="ECO:0000313" key="1">
    <source>
        <dbReference type="EMBL" id="KAJ1528905.1"/>
    </source>
</evidence>
<proteinExistence type="predicted"/>
<dbReference type="EMBL" id="JAPTSV010000004">
    <property type="protein sequence ID" value="KAJ1528905.1"/>
    <property type="molecule type" value="Genomic_DNA"/>
</dbReference>
<keyword evidence="2" id="KW-1185">Reference proteome</keyword>